<evidence type="ECO:0000313" key="10">
    <source>
        <dbReference type="Proteomes" id="UP000033428"/>
    </source>
</evidence>
<protein>
    <submittedName>
        <fullName evidence="9">Auxin efflux carrier</fullName>
    </submittedName>
</protein>
<dbReference type="InterPro" id="IPR038770">
    <property type="entry name" value="Na+/solute_symporter_sf"/>
</dbReference>
<evidence type="ECO:0000256" key="2">
    <source>
        <dbReference type="ARBA" id="ARBA00010145"/>
    </source>
</evidence>
<evidence type="ECO:0000256" key="3">
    <source>
        <dbReference type="ARBA" id="ARBA00022448"/>
    </source>
</evidence>
<dbReference type="Gene3D" id="1.20.1530.20">
    <property type="match status" value="1"/>
</dbReference>
<evidence type="ECO:0000256" key="1">
    <source>
        <dbReference type="ARBA" id="ARBA00004651"/>
    </source>
</evidence>
<feature type="transmembrane region" description="Helical" evidence="8">
    <location>
        <begin position="230"/>
        <end position="253"/>
    </location>
</feature>
<gene>
    <name evidence="9" type="ORF">OMAG_002067</name>
</gene>
<dbReference type="InterPro" id="IPR004776">
    <property type="entry name" value="Mem_transp_PIN-like"/>
</dbReference>
<keyword evidence="4" id="KW-1003">Cell membrane</keyword>
<dbReference type="Pfam" id="PF03547">
    <property type="entry name" value="Mem_trans"/>
    <property type="match status" value="1"/>
</dbReference>
<name>A0A0F0CL53_9BACT</name>
<evidence type="ECO:0000256" key="5">
    <source>
        <dbReference type="ARBA" id="ARBA00022692"/>
    </source>
</evidence>
<reference evidence="9 10" key="1">
    <citation type="submission" date="2015-02" db="EMBL/GenBank/DDBJ databases">
        <title>Single-cell genomics of uncultivated deep-branching MTB reveals a conserved set of magnetosome genes.</title>
        <authorList>
            <person name="Kolinko S."/>
            <person name="Richter M."/>
            <person name="Glockner F.O."/>
            <person name="Brachmann A."/>
            <person name="Schuler D."/>
        </authorList>
    </citation>
    <scope>NUCLEOTIDE SEQUENCE [LARGE SCALE GENOMIC DNA]</scope>
    <source>
        <strain evidence="9">SKK-01</strain>
    </source>
</reference>
<dbReference type="GO" id="GO:0055085">
    <property type="term" value="P:transmembrane transport"/>
    <property type="evidence" value="ECO:0007669"/>
    <property type="project" value="InterPro"/>
</dbReference>
<comment type="caution">
    <text evidence="9">The sequence shown here is derived from an EMBL/GenBank/DDBJ whole genome shotgun (WGS) entry which is preliminary data.</text>
</comment>
<feature type="transmembrane region" description="Helical" evidence="8">
    <location>
        <begin position="288"/>
        <end position="308"/>
    </location>
</feature>
<feature type="transmembrane region" description="Helical" evidence="8">
    <location>
        <begin position="12"/>
        <end position="28"/>
    </location>
</feature>
<comment type="subcellular location">
    <subcellularLocation>
        <location evidence="1">Cell membrane</location>
        <topology evidence="1">Multi-pass membrane protein</topology>
    </subcellularLocation>
</comment>
<feature type="transmembrane region" description="Helical" evidence="8">
    <location>
        <begin position="204"/>
        <end position="223"/>
    </location>
</feature>
<feature type="transmembrane region" description="Helical" evidence="8">
    <location>
        <begin position="166"/>
        <end position="184"/>
    </location>
</feature>
<dbReference type="PANTHER" id="PTHR36838:SF3">
    <property type="entry name" value="TRANSPORTER AUXIN EFFLUX CARRIER EC FAMILY"/>
    <property type="match status" value="1"/>
</dbReference>
<keyword evidence="6 8" id="KW-1133">Transmembrane helix</keyword>
<dbReference type="Proteomes" id="UP000033428">
    <property type="component" value="Unassembled WGS sequence"/>
</dbReference>
<comment type="similarity">
    <text evidence="2">Belongs to the auxin efflux carrier (TC 2.A.69) family.</text>
</comment>
<dbReference type="AlphaFoldDB" id="A0A0F0CL53"/>
<keyword evidence="3" id="KW-0813">Transport</keyword>
<evidence type="ECO:0000256" key="4">
    <source>
        <dbReference type="ARBA" id="ARBA00022475"/>
    </source>
</evidence>
<feature type="transmembrane region" description="Helical" evidence="8">
    <location>
        <begin position="259"/>
        <end position="281"/>
    </location>
</feature>
<keyword evidence="7 8" id="KW-0472">Membrane</keyword>
<dbReference type="EMBL" id="JYNY01000409">
    <property type="protein sequence ID" value="KJJ84068.1"/>
    <property type="molecule type" value="Genomic_DNA"/>
</dbReference>
<evidence type="ECO:0000256" key="7">
    <source>
        <dbReference type="ARBA" id="ARBA00023136"/>
    </source>
</evidence>
<accession>A0A0F0CL53</accession>
<proteinExistence type="inferred from homology"/>
<dbReference type="PANTHER" id="PTHR36838">
    <property type="entry name" value="AUXIN EFFLUX CARRIER FAMILY PROTEIN"/>
    <property type="match status" value="1"/>
</dbReference>
<dbReference type="GO" id="GO:0005886">
    <property type="term" value="C:plasma membrane"/>
    <property type="evidence" value="ECO:0007669"/>
    <property type="project" value="UniProtKB-SubCell"/>
</dbReference>
<evidence type="ECO:0000256" key="8">
    <source>
        <dbReference type="SAM" id="Phobius"/>
    </source>
</evidence>
<organism evidence="9 10">
    <name type="scientific">Candidatus Omnitrophus magneticus</name>
    <dbReference type="NCBI Taxonomy" id="1609969"/>
    <lineage>
        <taxon>Bacteria</taxon>
        <taxon>Pseudomonadati</taxon>
        <taxon>Candidatus Omnitrophota</taxon>
        <taxon>Candidatus Omnitrophus</taxon>
    </lineage>
</organism>
<feature type="transmembrane region" description="Helical" evidence="8">
    <location>
        <begin position="102"/>
        <end position="125"/>
    </location>
</feature>
<sequence length="315" mass="36269">MNTLFFNTTDAIIKLYILIFFGYILYRVKLIDDNFSDKLSVLVVNIIFPALIISKIIKSFNPDAYPMWWIMPLWAMVFCVTGMALGYFVFSCLKQPHSKREFISAVGFQNSGYLPMNLILFLFSGLEKDKFLIYLFLFLAGFNVLMWSWAPVFLTAGKRKVSKRELFINPALWGTVFSVIWVLFFGRDTIPKLILEPIEQIGNMAFPLTMITLGAYLAMHSAIIPKQKLLVVSAVLVKLVLFPLAIFLFLWFFPFSKDYRIFLFIEAIMPSAVSLVFIGAYTGSDNKFLSSVIFYSHALSVITIPLWMKFFSKFF</sequence>
<evidence type="ECO:0000313" key="9">
    <source>
        <dbReference type="EMBL" id="KJJ84068.1"/>
    </source>
</evidence>
<feature type="transmembrane region" description="Helical" evidence="8">
    <location>
        <begin position="69"/>
        <end position="90"/>
    </location>
</feature>
<keyword evidence="10" id="KW-1185">Reference proteome</keyword>
<feature type="transmembrane region" description="Helical" evidence="8">
    <location>
        <begin position="131"/>
        <end position="154"/>
    </location>
</feature>
<feature type="transmembrane region" description="Helical" evidence="8">
    <location>
        <begin position="40"/>
        <end position="57"/>
    </location>
</feature>
<evidence type="ECO:0000256" key="6">
    <source>
        <dbReference type="ARBA" id="ARBA00022989"/>
    </source>
</evidence>
<keyword evidence="5 8" id="KW-0812">Transmembrane</keyword>